<dbReference type="PROSITE" id="PS51352">
    <property type="entry name" value="THIOREDOXIN_2"/>
    <property type="match status" value="1"/>
</dbReference>
<sequence>MATKFSDLFGDNLIAVDTDRKSEVYRQVPTSELENKVVGIYFSGHWCGPCRNFTPKLAECYTKAQSELHDRFDIVFVSSDTDEQSFKEYFQTMPWKAIPYSDRDRARKLKDKFYVEGIPTLIVLLPNGAIFPVDGRSDIVEKGVEAIRFWSQDENDLPVSPDKYVWQGVFCDGCKMRPLIGQRTDISDLR</sequence>
<evidence type="ECO:0000256" key="1">
    <source>
        <dbReference type="ARBA" id="ARBA00012612"/>
    </source>
</evidence>
<dbReference type="InterPro" id="IPR013766">
    <property type="entry name" value="Thioredoxin_domain"/>
</dbReference>
<dbReference type="Proteomes" id="UP000663870">
    <property type="component" value="Unassembled WGS sequence"/>
</dbReference>
<evidence type="ECO:0000256" key="5">
    <source>
        <dbReference type="ARBA" id="ARBA00025782"/>
    </source>
</evidence>
<evidence type="ECO:0000256" key="4">
    <source>
        <dbReference type="ARBA" id="ARBA00023027"/>
    </source>
</evidence>
<dbReference type="Gene3D" id="3.40.30.10">
    <property type="entry name" value="Glutaredoxin"/>
    <property type="match status" value="1"/>
</dbReference>
<organism evidence="10 11">
    <name type="scientific">Rotaria sordida</name>
    <dbReference type="NCBI Taxonomy" id="392033"/>
    <lineage>
        <taxon>Eukaryota</taxon>
        <taxon>Metazoa</taxon>
        <taxon>Spiralia</taxon>
        <taxon>Gnathifera</taxon>
        <taxon>Rotifera</taxon>
        <taxon>Eurotatoria</taxon>
        <taxon>Bdelloidea</taxon>
        <taxon>Philodinida</taxon>
        <taxon>Philodinidae</taxon>
        <taxon>Rotaria</taxon>
    </lineage>
</organism>
<dbReference type="AlphaFoldDB" id="A0A814TPG1"/>
<evidence type="ECO:0000259" key="8">
    <source>
        <dbReference type="PROSITE" id="PS51352"/>
    </source>
</evidence>
<comment type="similarity">
    <text evidence="5">Belongs to the nucleoredoxin family.</text>
</comment>
<comment type="caution">
    <text evidence="10">The sequence shown here is derived from an EMBL/GenBank/DDBJ whole genome shotgun (WGS) entry which is preliminary data.</text>
</comment>
<evidence type="ECO:0000313" key="9">
    <source>
        <dbReference type="EMBL" id="CAF1055486.1"/>
    </source>
</evidence>
<comment type="catalytic activity">
    <reaction evidence="6">
        <text>[protein]-dithiol + NAD(+) = [protein]-disulfide + NADH + H(+)</text>
        <dbReference type="Rhea" id="RHEA:18749"/>
        <dbReference type="Rhea" id="RHEA-COMP:10593"/>
        <dbReference type="Rhea" id="RHEA-COMP:10594"/>
        <dbReference type="ChEBI" id="CHEBI:15378"/>
        <dbReference type="ChEBI" id="CHEBI:29950"/>
        <dbReference type="ChEBI" id="CHEBI:50058"/>
        <dbReference type="ChEBI" id="CHEBI:57540"/>
        <dbReference type="ChEBI" id="CHEBI:57945"/>
        <dbReference type="EC" id="1.8.1.8"/>
    </reaction>
</comment>
<proteinExistence type="inferred from homology"/>
<evidence type="ECO:0000256" key="2">
    <source>
        <dbReference type="ARBA" id="ARBA00022737"/>
    </source>
</evidence>
<dbReference type="EMBL" id="CAJNOL010000680">
    <property type="protein sequence ID" value="CAF1164064.1"/>
    <property type="molecule type" value="Genomic_DNA"/>
</dbReference>
<accession>A0A814TPG1</accession>
<comment type="catalytic activity">
    <reaction evidence="7">
        <text>[protein]-dithiol + NADP(+) = [protein]-disulfide + NADPH + H(+)</text>
        <dbReference type="Rhea" id="RHEA:18753"/>
        <dbReference type="Rhea" id="RHEA-COMP:10593"/>
        <dbReference type="Rhea" id="RHEA-COMP:10594"/>
        <dbReference type="ChEBI" id="CHEBI:15378"/>
        <dbReference type="ChEBI" id="CHEBI:29950"/>
        <dbReference type="ChEBI" id="CHEBI:50058"/>
        <dbReference type="ChEBI" id="CHEBI:57783"/>
        <dbReference type="ChEBI" id="CHEBI:58349"/>
        <dbReference type="EC" id="1.8.1.8"/>
    </reaction>
</comment>
<dbReference type="EC" id="1.8.1.8" evidence="1"/>
<keyword evidence="11" id="KW-1185">Reference proteome</keyword>
<evidence type="ECO:0000256" key="3">
    <source>
        <dbReference type="ARBA" id="ARBA00023002"/>
    </source>
</evidence>
<evidence type="ECO:0000313" key="11">
    <source>
        <dbReference type="Proteomes" id="UP000663870"/>
    </source>
</evidence>
<dbReference type="InterPro" id="IPR052259">
    <property type="entry name" value="Nucleoredoxin-like"/>
</dbReference>
<dbReference type="PANTHER" id="PTHR13871:SF96">
    <property type="entry name" value="THIOREDOXIN DOMAIN-CONTAINING PROTEIN"/>
    <property type="match status" value="1"/>
</dbReference>
<name>A0A814TPG1_9BILA</name>
<dbReference type="PANTHER" id="PTHR13871">
    <property type="entry name" value="THIOREDOXIN"/>
    <property type="match status" value="1"/>
</dbReference>
<keyword evidence="4" id="KW-0520">NAD</keyword>
<feature type="domain" description="Thioredoxin" evidence="8">
    <location>
        <begin position="3"/>
        <end position="145"/>
    </location>
</feature>
<evidence type="ECO:0000256" key="6">
    <source>
        <dbReference type="ARBA" id="ARBA00047388"/>
    </source>
</evidence>
<dbReference type="InterPro" id="IPR036249">
    <property type="entry name" value="Thioredoxin-like_sf"/>
</dbReference>
<dbReference type="GO" id="GO:0047134">
    <property type="term" value="F:protein-disulfide reductase [NAD(P)H] activity"/>
    <property type="evidence" value="ECO:0007669"/>
    <property type="project" value="UniProtKB-EC"/>
</dbReference>
<keyword evidence="2" id="KW-0677">Repeat</keyword>
<dbReference type="Proteomes" id="UP000663854">
    <property type="component" value="Unassembled WGS sequence"/>
</dbReference>
<gene>
    <name evidence="10" type="ORF">JXQ802_LOCUS22419</name>
    <name evidence="9" type="ORF">PYM288_LOCUS17369</name>
</gene>
<evidence type="ECO:0000313" key="10">
    <source>
        <dbReference type="EMBL" id="CAF1164064.1"/>
    </source>
</evidence>
<dbReference type="InterPro" id="IPR012336">
    <property type="entry name" value="Thioredoxin-like_fold"/>
</dbReference>
<evidence type="ECO:0000256" key="7">
    <source>
        <dbReference type="ARBA" id="ARBA00047804"/>
    </source>
</evidence>
<dbReference type="EMBL" id="CAJNOH010000488">
    <property type="protein sequence ID" value="CAF1055486.1"/>
    <property type="molecule type" value="Genomic_DNA"/>
</dbReference>
<dbReference type="Pfam" id="PF13905">
    <property type="entry name" value="Thioredoxin_8"/>
    <property type="match status" value="1"/>
</dbReference>
<keyword evidence="3" id="KW-0560">Oxidoreductase</keyword>
<protein>
    <recommendedName>
        <fullName evidence="1">protein-disulfide reductase</fullName>
        <ecNumber evidence="1">1.8.1.8</ecNumber>
    </recommendedName>
</protein>
<dbReference type="SUPFAM" id="SSF52833">
    <property type="entry name" value="Thioredoxin-like"/>
    <property type="match status" value="1"/>
</dbReference>
<reference evidence="10" key="1">
    <citation type="submission" date="2021-02" db="EMBL/GenBank/DDBJ databases">
        <authorList>
            <person name="Nowell W R."/>
        </authorList>
    </citation>
    <scope>NUCLEOTIDE SEQUENCE</scope>
</reference>